<keyword evidence="4" id="KW-1185">Reference proteome</keyword>
<keyword evidence="1" id="KW-0802">TPR repeat</keyword>
<dbReference type="STRING" id="765913.ThidrDRAFT_3995"/>
<dbReference type="EMBL" id="AFWT01000044">
    <property type="protein sequence ID" value="EGV28160.1"/>
    <property type="molecule type" value="Genomic_DNA"/>
</dbReference>
<feature type="compositionally biased region" description="Low complexity" evidence="2">
    <location>
        <begin position="240"/>
        <end position="254"/>
    </location>
</feature>
<feature type="compositionally biased region" description="Polar residues" evidence="2">
    <location>
        <begin position="127"/>
        <end position="140"/>
    </location>
</feature>
<gene>
    <name evidence="3" type="ORF">ThidrDRAFT_3995</name>
</gene>
<dbReference type="Gene3D" id="1.25.40.10">
    <property type="entry name" value="Tetratricopeptide repeat domain"/>
    <property type="match status" value="1"/>
</dbReference>
<reference evidence="3 4" key="1">
    <citation type="submission" date="2011-06" db="EMBL/GenBank/DDBJ databases">
        <title>The draft genome of Thiorhodococcus drewsii AZ1.</title>
        <authorList>
            <consortium name="US DOE Joint Genome Institute (JGI-PGF)"/>
            <person name="Lucas S."/>
            <person name="Han J."/>
            <person name="Lapidus A."/>
            <person name="Cheng J.-F."/>
            <person name="Goodwin L."/>
            <person name="Pitluck S."/>
            <person name="Peters L."/>
            <person name="Land M.L."/>
            <person name="Hauser L."/>
            <person name="Vogl K."/>
            <person name="Liu Z."/>
            <person name="Imhoff J."/>
            <person name="Thiel V."/>
            <person name="Frigaard N.-U."/>
            <person name="Bryant D.A."/>
            <person name="Woyke T.J."/>
        </authorList>
    </citation>
    <scope>NUCLEOTIDE SEQUENCE [LARGE SCALE GENOMIC DNA]</scope>
    <source>
        <strain evidence="3 4">AZ1</strain>
    </source>
</reference>
<dbReference type="PROSITE" id="PS50005">
    <property type="entry name" value="TPR"/>
    <property type="match status" value="1"/>
</dbReference>
<feature type="compositionally biased region" description="Basic and acidic residues" evidence="2">
    <location>
        <begin position="163"/>
        <end position="191"/>
    </location>
</feature>
<dbReference type="InterPro" id="IPR019734">
    <property type="entry name" value="TPR_rpt"/>
</dbReference>
<dbReference type="Proteomes" id="UP000004200">
    <property type="component" value="Unassembled WGS sequence"/>
</dbReference>
<feature type="repeat" description="TPR" evidence="1">
    <location>
        <begin position="51"/>
        <end position="84"/>
    </location>
</feature>
<name>G2E6T2_9GAMM</name>
<dbReference type="SUPFAM" id="SSF48452">
    <property type="entry name" value="TPR-like"/>
    <property type="match status" value="1"/>
</dbReference>
<feature type="compositionally biased region" description="Acidic residues" evidence="2">
    <location>
        <begin position="285"/>
        <end position="296"/>
    </location>
</feature>
<evidence type="ECO:0000313" key="3">
    <source>
        <dbReference type="EMBL" id="EGV28160.1"/>
    </source>
</evidence>
<evidence type="ECO:0000256" key="2">
    <source>
        <dbReference type="SAM" id="MobiDB-lite"/>
    </source>
</evidence>
<dbReference type="InterPro" id="IPR011990">
    <property type="entry name" value="TPR-like_helical_dom_sf"/>
</dbReference>
<sequence>MSWSGKAAKHRICIVNETEVLTEANRLVASGLRHAAIDLLLECIESSPDSPSLQSALGRVYLLMGQPERAVAYLQRSLELHHTRKLTPQLSPNGQDDDFTDDDFAFVDAQAKQQNEIDTPPYDLLPTDTSQIGVSDTPQRLPNPIAHVSPKDGGIEAGTPDTSETKDEDLSPLRIGHSQDKSSRQAHKNEEPPPEGMWSAPTSKSEPQPSSLDRLLRQPPPPLRQTLAPWQDGSARSDQDAAPDPLTDTPPQDAELTEYEPDSETGDQSPDELRLNEPEVFLNVEELEVDDEDPSDLVDSLPPTTDDEEIDALSWDDYEDLDEFDELAQRERLEQSPTEDTLTRAMRARQVAAEVLLECDWPSSAIDLLQQIFIEDGWGAARLALERELAKGLLPEELALARVVRFHWFENERFWTTFQRIKTKAPFMQAQAAYRHMSWAESLRIVRCFPAIPAAEEVIGLIEETYDRWYSDARLRRSFKIFIKFLKYRTGSMRGTLPGHCFFDFLEWPECGPETDSTELLHSITPSRQSLWELGIRLPLDGEQTPRNIMHIGKEQKE</sequence>
<dbReference type="eggNOG" id="ENOG5031A18">
    <property type="taxonomic scope" value="Bacteria"/>
</dbReference>
<feature type="region of interest" description="Disordered" evidence="2">
    <location>
        <begin position="113"/>
        <end position="309"/>
    </location>
</feature>
<feature type="compositionally biased region" description="Acidic residues" evidence="2">
    <location>
        <begin position="255"/>
        <end position="265"/>
    </location>
</feature>
<evidence type="ECO:0000256" key="1">
    <source>
        <dbReference type="PROSITE-ProRule" id="PRU00339"/>
    </source>
</evidence>
<accession>G2E6T2</accession>
<dbReference type="AlphaFoldDB" id="G2E6T2"/>
<evidence type="ECO:0000313" key="4">
    <source>
        <dbReference type="Proteomes" id="UP000004200"/>
    </source>
</evidence>
<organism evidence="3 4">
    <name type="scientific">Thiorhodococcus drewsii AZ1</name>
    <dbReference type="NCBI Taxonomy" id="765913"/>
    <lineage>
        <taxon>Bacteria</taxon>
        <taxon>Pseudomonadati</taxon>
        <taxon>Pseudomonadota</taxon>
        <taxon>Gammaproteobacteria</taxon>
        <taxon>Chromatiales</taxon>
        <taxon>Chromatiaceae</taxon>
        <taxon>Thiorhodococcus</taxon>
    </lineage>
</organism>
<proteinExistence type="predicted"/>
<comment type="caution">
    <text evidence="3">The sequence shown here is derived from an EMBL/GenBank/DDBJ whole genome shotgun (WGS) entry which is preliminary data.</text>
</comment>
<protein>
    <submittedName>
        <fullName evidence="3">Uncharacterized protein</fullName>
    </submittedName>
</protein>